<evidence type="ECO:0000256" key="2">
    <source>
        <dbReference type="ARBA" id="ARBA00022694"/>
    </source>
</evidence>
<name>A0ABW5DEZ2_9HYPH</name>
<accession>A0ABW5DEZ2</accession>
<dbReference type="InterPro" id="IPR012795">
    <property type="entry name" value="tRNA_Ile_lys_synt_N"/>
</dbReference>
<dbReference type="Pfam" id="PF01171">
    <property type="entry name" value="ATP_bind_3"/>
    <property type="match status" value="1"/>
</dbReference>
<evidence type="ECO:0000256" key="4">
    <source>
        <dbReference type="ARBA" id="ARBA00022840"/>
    </source>
</evidence>
<evidence type="ECO:0000313" key="9">
    <source>
        <dbReference type="Proteomes" id="UP001597373"/>
    </source>
</evidence>
<keyword evidence="3 6" id="KW-0547">Nucleotide-binding</keyword>
<protein>
    <recommendedName>
        <fullName evidence="6">tRNA(Ile)-lysidine synthase</fullName>
        <ecNumber evidence="6">6.3.4.19</ecNumber>
    </recommendedName>
    <alternativeName>
        <fullName evidence="6">tRNA(Ile)-2-lysyl-cytidine synthase</fullName>
    </alternativeName>
    <alternativeName>
        <fullName evidence="6">tRNA(Ile)-lysidine synthetase</fullName>
    </alternativeName>
</protein>
<dbReference type="HAMAP" id="MF_01161">
    <property type="entry name" value="tRNA_Ile_lys_synt"/>
    <property type="match status" value="1"/>
</dbReference>
<dbReference type="RefSeq" id="WP_345098938.1">
    <property type="nucleotide sequence ID" value="NZ_BAABGS010000020.1"/>
</dbReference>
<comment type="subcellular location">
    <subcellularLocation>
        <location evidence="6">Cytoplasm</location>
    </subcellularLocation>
</comment>
<dbReference type="SUPFAM" id="SSF52402">
    <property type="entry name" value="Adenine nucleotide alpha hydrolases-like"/>
    <property type="match status" value="1"/>
</dbReference>
<dbReference type="PANTHER" id="PTHR43033:SF1">
    <property type="entry name" value="TRNA(ILE)-LYSIDINE SYNTHASE-RELATED"/>
    <property type="match status" value="1"/>
</dbReference>
<dbReference type="Gene3D" id="3.40.50.620">
    <property type="entry name" value="HUPs"/>
    <property type="match status" value="1"/>
</dbReference>
<evidence type="ECO:0000256" key="1">
    <source>
        <dbReference type="ARBA" id="ARBA00022598"/>
    </source>
</evidence>
<dbReference type="InterPro" id="IPR012094">
    <property type="entry name" value="tRNA_Ile_lys_synt"/>
</dbReference>
<keyword evidence="6" id="KW-0963">Cytoplasm</keyword>
<sequence length="442" mass="48080">MLGRFSFVPEFSAIDPAGRTAAVVAVSGGGDSLALLLLLDAFLRQRPDLPLRLLAVTVDHGLRPEAAEEARQVAAFCANLGIPHRVMRWDGPKPASRISEAAREARQRLLAQAATDAGADIVFLAHTADDQVETVAMRMARGGGRGLAGIAPATLYENRVWFLRPLLGARRADLRSFLAERNVRWIEDPSNTNPRYERARVRQALSEEEIARLLAVARDAAERREALGREVAAWFQEYLRLSAPGLLSFPVSAMRAAPRDVQVYAFRLLLACAGGASQLPDESRASAMLVQLLEEPGRATLSRAIAARQRDRIYLCREGRNLPRQSAENGALWDNRFRVRVHGLPADHGVAIAPRGRERLPETDLPDGALPTGLVRAALAAEPVLERNGEALPSLDGVCLQRVIGPWATLVPSFDYDLAAALSSAIGGEILPAKPWLCHKQG</sequence>
<keyword evidence="2 6" id="KW-0819">tRNA processing</keyword>
<dbReference type="EMBL" id="JBHUIR010000021">
    <property type="protein sequence ID" value="MFD2259652.1"/>
    <property type="molecule type" value="Genomic_DNA"/>
</dbReference>
<keyword evidence="9" id="KW-1185">Reference proteome</keyword>
<proteinExistence type="inferred from homology"/>
<dbReference type="GO" id="GO:0032267">
    <property type="term" value="F:tRNA(Ile)-lysidine synthase activity"/>
    <property type="evidence" value="ECO:0007669"/>
    <property type="project" value="UniProtKB-EC"/>
</dbReference>
<evidence type="ECO:0000259" key="7">
    <source>
        <dbReference type="Pfam" id="PF01171"/>
    </source>
</evidence>
<dbReference type="InterPro" id="IPR014729">
    <property type="entry name" value="Rossmann-like_a/b/a_fold"/>
</dbReference>
<evidence type="ECO:0000313" key="8">
    <source>
        <dbReference type="EMBL" id="MFD2259652.1"/>
    </source>
</evidence>
<dbReference type="InterPro" id="IPR011063">
    <property type="entry name" value="TilS/TtcA_N"/>
</dbReference>
<evidence type="ECO:0000256" key="6">
    <source>
        <dbReference type="HAMAP-Rule" id="MF_01161"/>
    </source>
</evidence>
<feature type="domain" description="tRNA(Ile)-lysidine/2-thiocytidine synthase N-terminal" evidence="7">
    <location>
        <begin position="23"/>
        <end position="203"/>
    </location>
</feature>
<evidence type="ECO:0000256" key="5">
    <source>
        <dbReference type="ARBA" id="ARBA00048539"/>
    </source>
</evidence>
<comment type="function">
    <text evidence="6">Ligates lysine onto the cytidine present at position 34 of the AUA codon-specific tRNA(Ile) that contains the anticodon CAU, in an ATP-dependent manner. Cytidine is converted to lysidine, thus changing the amino acid specificity of the tRNA from methionine to isoleucine.</text>
</comment>
<dbReference type="CDD" id="cd01992">
    <property type="entry name" value="TilS_N"/>
    <property type="match status" value="1"/>
</dbReference>
<dbReference type="Proteomes" id="UP001597373">
    <property type="component" value="Unassembled WGS sequence"/>
</dbReference>
<comment type="catalytic activity">
    <reaction evidence="5 6">
        <text>cytidine(34) in tRNA(Ile2) + L-lysine + ATP = lysidine(34) in tRNA(Ile2) + AMP + diphosphate + H(+)</text>
        <dbReference type="Rhea" id="RHEA:43744"/>
        <dbReference type="Rhea" id="RHEA-COMP:10625"/>
        <dbReference type="Rhea" id="RHEA-COMP:10670"/>
        <dbReference type="ChEBI" id="CHEBI:15378"/>
        <dbReference type="ChEBI" id="CHEBI:30616"/>
        <dbReference type="ChEBI" id="CHEBI:32551"/>
        <dbReference type="ChEBI" id="CHEBI:33019"/>
        <dbReference type="ChEBI" id="CHEBI:82748"/>
        <dbReference type="ChEBI" id="CHEBI:83665"/>
        <dbReference type="ChEBI" id="CHEBI:456215"/>
        <dbReference type="EC" id="6.3.4.19"/>
    </reaction>
</comment>
<evidence type="ECO:0000256" key="3">
    <source>
        <dbReference type="ARBA" id="ARBA00022741"/>
    </source>
</evidence>
<dbReference type="EC" id="6.3.4.19" evidence="6"/>
<comment type="domain">
    <text evidence="6">The N-terminal region contains the highly conserved SGGXDS motif, predicted to be a P-loop motif involved in ATP binding.</text>
</comment>
<gene>
    <name evidence="6 8" type="primary">tilS</name>
    <name evidence="8" type="ORF">ACFSMZ_07715</name>
</gene>
<dbReference type="PANTHER" id="PTHR43033">
    <property type="entry name" value="TRNA(ILE)-LYSIDINE SYNTHASE-RELATED"/>
    <property type="match status" value="1"/>
</dbReference>
<feature type="binding site" evidence="6">
    <location>
        <begin position="27"/>
        <end position="32"/>
    </location>
    <ligand>
        <name>ATP</name>
        <dbReference type="ChEBI" id="CHEBI:30616"/>
    </ligand>
</feature>
<keyword evidence="4 6" id="KW-0067">ATP-binding</keyword>
<comment type="caution">
    <text evidence="8">The sequence shown here is derived from an EMBL/GenBank/DDBJ whole genome shotgun (WGS) entry which is preliminary data.</text>
</comment>
<dbReference type="NCBIfam" id="TIGR02432">
    <property type="entry name" value="lysidine_TilS_N"/>
    <property type="match status" value="1"/>
</dbReference>
<organism evidence="8 9">
    <name type="scientific">Chelativorans composti</name>
    <dbReference type="NCBI Taxonomy" id="768533"/>
    <lineage>
        <taxon>Bacteria</taxon>
        <taxon>Pseudomonadati</taxon>
        <taxon>Pseudomonadota</taxon>
        <taxon>Alphaproteobacteria</taxon>
        <taxon>Hyphomicrobiales</taxon>
        <taxon>Phyllobacteriaceae</taxon>
        <taxon>Chelativorans</taxon>
    </lineage>
</organism>
<keyword evidence="1 6" id="KW-0436">Ligase</keyword>
<reference evidence="9" key="1">
    <citation type="journal article" date="2019" name="Int. J. Syst. Evol. Microbiol.">
        <title>The Global Catalogue of Microorganisms (GCM) 10K type strain sequencing project: providing services to taxonomists for standard genome sequencing and annotation.</title>
        <authorList>
            <consortium name="The Broad Institute Genomics Platform"/>
            <consortium name="The Broad Institute Genome Sequencing Center for Infectious Disease"/>
            <person name="Wu L."/>
            <person name="Ma J."/>
        </authorList>
    </citation>
    <scope>NUCLEOTIDE SEQUENCE [LARGE SCALE GENOMIC DNA]</scope>
    <source>
        <strain evidence="9">KCTC 23707</strain>
    </source>
</reference>
<comment type="similarity">
    <text evidence="6">Belongs to the tRNA(Ile)-lysidine synthase family.</text>
</comment>